<dbReference type="Proteomes" id="UP001396898">
    <property type="component" value="Unassembled WGS sequence"/>
</dbReference>
<comment type="caution">
    <text evidence="2">The sequence shown here is derived from an EMBL/GenBank/DDBJ whole genome shotgun (WGS) entry which is preliminary data.</text>
</comment>
<feature type="compositionally biased region" description="Low complexity" evidence="1">
    <location>
        <begin position="21"/>
        <end position="31"/>
    </location>
</feature>
<name>A0ABR1REK3_9PEZI</name>
<evidence type="ECO:0000313" key="3">
    <source>
        <dbReference type="Proteomes" id="UP001396898"/>
    </source>
</evidence>
<dbReference type="EMBL" id="JAQQWI010000016">
    <property type="protein sequence ID" value="KAK8008674.1"/>
    <property type="molecule type" value="Genomic_DNA"/>
</dbReference>
<evidence type="ECO:0000313" key="2">
    <source>
        <dbReference type="EMBL" id="KAK8008674.1"/>
    </source>
</evidence>
<proteinExistence type="predicted"/>
<accession>A0ABR1REK3</accession>
<sequence length="164" mass="17598">MADNQGKKQASSSSHDRHHSSSSSGGSLHSDMPVSSEFLRSLQPSRTNYNTPEPTAPSQSQSVSGTVTAASRPAPAPTQKAAQKLPVLAAKADANPSTGLNRCRKCMNLVPDSAWDPAKPFCATHKSLYCSGCKAVKTDSDFDVRPKGKGERYSLCRGCRRRFE</sequence>
<gene>
    <name evidence="2" type="ORF">PG991_011225</name>
</gene>
<feature type="compositionally biased region" description="Polar residues" evidence="1">
    <location>
        <begin position="42"/>
        <end position="69"/>
    </location>
</feature>
<keyword evidence="3" id="KW-1185">Reference proteome</keyword>
<feature type="region of interest" description="Disordered" evidence="1">
    <location>
        <begin position="1"/>
        <end position="83"/>
    </location>
</feature>
<reference evidence="2 3" key="1">
    <citation type="submission" date="2023-01" db="EMBL/GenBank/DDBJ databases">
        <title>Analysis of 21 Apiospora genomes using comparative genomics revels a genus with tremendous synthesis potential of carbohydrate active enzymes and secondary metabolites.</title>
        <authorList>
            <person name="Sorensen T."/>
        </authorList>
    </citation>
    <scope>NUCLEOTIDE SEQUENCE [LARGE SCALE GENOMIC DNA]</scope>
    <source>
        <strain evidence="2 3">CBS 20057</strain>
    </source>
</reference>
<organism evidence="2 3">
    <name type="scientific">Apiospora marii</name>
    <dbReference type="NCBI Taxonomy" id="335849"/>
    <lineage>
        <taxon>Eukaryota</taxon>
        <taxon>Fungi</taxon>
        <taxon>Dikarya</taxon>
        <taxon>Ascomycota</taxon>
        <taxon>Pezizomycotina</taxon>
        <taxon>Sordariomycetes</taxon>
        <taxon>Xylariomycetidae</taxon>
        <taxon>Amphisphaeriales</taxon>
        <taxon>Apiosporaceae</taxon>
        <taxon>Apiospora</taxon>
    </lineage>
</organism>
<evidence type="ECO:0000256" key="1">
    <source>
        <dbReference type="SAM" id="MobiDB-lite"/>
    </source>
</evidence>
<protein>
    <submittedName>
        <fullName evidence="2">Uncharacterized protein</fullName>
    </submittedName>
</protein>